<organism evidence="2 3">
    <name type="scientific">Candidatus Azambacteria bacterium GW2011_GWA1_44_9</name>
    <dbReference type="NCBI Taxonomy" id="1618610"/>
    <lineage>
        <taxon>Bacteria</taxon>
        <taxon>Candidatus Azamiibacteriota</taxon>
    </lineage>
</organism>
<proteinExistence type="predicted"/>
<feature type="region of interest" description="Disordered" evidence="1">
    <location>
        <begin position="34"/>
        <end position="73"/>
    </location>
</feature>
<evidence type="ECO:0000313" key="2">
    <source>
        <dbReference type="EMBL" id="KKT82243.1"/>
    </source>
</evidence>
<protein>
    <submittedName>
        <fullName evidence="2">Uncharacterized protein</fullName>
    </submittedName>
</protein>
<accession>A0A0G1KFD2</accession>
<dbReference type="Proteomes" id="UP000034595">
    <property type="component" value="Unassembled WGS sequence"/>
</dbReference>
<name>A0A0G1KFD2_9BACT</name>
<comment type="caution">
    <text evidence="2">The sequence shown here is derived from an EMBL/GenBank/DDBJ whole genome shotgun (WGS) entry which is preliminary data.</text>
</comment>
<evidence type="ECO:0000256" key="1">
    <source>
        <dbReference type="SAM" id="MobiDB-lite"/>
    </source>
</evidence>
<reference evidence="2 3" key="1">
    <citation type="journal article" date="2015" name="Nature">
        <title>rRNA introns, odd ribosomes, and small enigmatic genomes across a large radiation of phyla.</title>
        <authorList>
            <person name="Brown C.T."/>
            <person name="Hug L.A."/>
            <person name="Thomas B.C."/>
            <person name="Sharon I."/>
            <person name="Castelle C.J."/>
            <person name="Singh A."/>
            <person name="Wilkins M.J."/>
            <person name="Williams K.H."/>
            <person name="Banfield J.F."/>
        </authorList>
    </citation>
    <scope>NUCLEOTIDE SEQUENCE [LARGE SCALE GENOMIC DNA]</scope>
</reference>
<evidence type="ECO:0000313" key="3">
    <source>
        <dbReference type="Proteomes" id="UP000034595"/>
    </source>
</evidence>
<dbReference type="AlphaFoldDB" id="A0A0G1KFD2"/>
<sequence length="73" mass="8596">MEEFKIDPIKQKELHEEVLQKIDPRIAEILRKHLHYSTPQEEEVPFNEEPPKKTSHKNGPGAFIENSIPESHR</sequence>
<dbReference type="EMBL" id="LCJQ01000001">
    <property type="protein sequence ID" value="KKT82243.1"/>
    <property type="molecule type" value="Genomic_DNA"/>
</dbReference>
<gene>
    <name evidence="2" type="ORF">UW78_C0001G0026</name>
</gene>